<evidence type="ECO:0000313" key="4">
    <source>
        <dbReference type="EMBL" id="MBB5068539.1"/>
    </source>
</evidence>
<dbReference type="PROSITE" id="PS51762">
    <property type="entry name" value="GH16_2"/>
    <property type="match status" value="1"/>
</dbReference>
<dbReference type="EMBL" id="JACHIV010000001">
    <property type="protein sequence ID" value="MBB5068539.1"/>
    <property type="molecule type" value="Genomic_DNA"/>
</dbReference>
<evidence type="ECO:0000256" key="2">
    <source>
        <dbReference type="SAM" id="MobiDB-lite"/>
    </source>
</evidence>
<dbReference type="GO" id="GO:0004553">
    <property type="term" value="F:hydrolase activity, hydrolyzing O-glycosyl compounds"/>
    <property type="evidence" value="ECO:0007669"/>
    <property type="project" value="InterPro"/>
</dbReference>
<dbReference type="Proteomes" id="UP000580474">
    <property type="component" value="Unassembled WGS sequence"/>
</dbReference>
<dbReference type="CDD" id="cd02182">
    <property type="entry name" value="GH16_Strep_laminarinase_like"/>
    <property type="match status" value="1"/>
</dbReference>
<keyword evidence="5" id="KW-1185">Reference proteome</keyword>
<name>A0A840NGW2_9PSEU</name>
<dbReference type="PANTHER" id="PTHR10963:SF55">
    <property type="entry name" value="GLYCOSIDE HYDROLASE FAMILY 16 PROTEIN"/>
    <property type="match status" value="1"/>
</dbReference>
<dbReference type="RefSeq" id="WP_184478209.1">
    <property type="nucleotide sequence ID" value="NZ_JACHIV010000001.1"/>
</dbReference>
<dbReference type="Pfam" id="PF26113">
    <property type="entry name" value="GH16_XgeA"/>
    <property type="match status" value="1"/>
</dbReference>
<comment type="similarity">
    <text evidence="1">Belongs to the glycosyl hydrolase 16 family.</text>
</comment>
<sequence length="324" mass="34986">MALPGKSRHTNEGATALAPRRRGRVAAVALAAGIGLTGLVNAPAGADVPPPDEGWTLSFGDDFTGEAGAPPGEDWKVDTGHGYPGGPGNWGTGEIQNYTADPANLGQDGNGNLVITPQKDDAGNWTSSRIETQRGDFKAEEGGVMRIEGRIQMPDVAADKALGYWPAFWALGSPYRDDLWSWPGIGEYDIMENVNAENRVYGVLHCDVSPGGSCLETDGLVNSRECPDSTCQEAFHTYRFEWDRTGDVEELRWYVDGQQYHSVKETDVNATAWTNMTSHEGYFVLLNVAIGGQFPDKNSGITTPTEATEGGHPMLVDYIAVYNK</sequence>
<dbReference type="PANTHER" id="PTHR10963">
    <property type="entry name" value="GLYCOSYL HYDROLASE-RELATED"/>
    <property type="match status" value="1"/>
</dbReference>
<dbReference type="GO" id="GO:0005975">
    <property type="term" value="P:carbohydrate metabolic process"/>
    <property type="evidence" value="ECO:0007669"/>
    <property type="project" value="InterPro"/>
</dbReference>
<dbReference type="AlphaFoldDB" id="A0A840NGW2"/>
<evidence type="ECO:0000256" key="1">
    <source>
        <dbReference type="ARBA" id="ARBA00006865"/>
    </source>
</evidence>
<organism evidence="4 5">
    <name type="scientific">Saccharopolyspora gloriosae</name>
    <dbReference type="NCBI Taxonomy" id="455344"/>
    <lineage>
        <taxon>Bacteria</taxon>
        <taxon>Bacillati</taxon>
        <taxon>Actinomycetota</taxon>
        <taxon>Actinomycetes</taxon>
        <taxon>Pseudonocardiales</taxon>
        <taxon>Pseudonocardiaceae</taxon>
        <taxon>Saccharopolyspora</taxon>
    </lineage>
</organism>
<comment type="caution">
    <text evidence="4">The sequence shown here is derived from an EMBL/GenBank/DDBJ whole genome shotgun (WGS) entry which is preliminary data.</text>
</comment>
<feature type="region of interest" description="Disordered" evidence="2">
    <location>
        <begin position="1"/>
        <end position="22"/>
    </location>
</feature>
<evidence type="ECO:0000259" key="3">
    <source>
        <dbReference type="PROSITE" id="PS51762"/>
    </source>
</evidence>
<dbReference type="InterPro" id="IPR000757">
    <property type="entry name" value="Beta-glucanase-like"/>
</dbReference>
<accession>A0A840NGW2</accession>
<reference evidence="4 5" key="1">
    <citation type="submission" date="2020-08" db="EMBL/GenBank/DDBJ databases">
        <title>Sequencing the genomes of 1000 actinobacteria strains.</title>
        <authorList>
            <person name="Klenk H.-P."/>
        </authorList>
    </citation>
    <scope>NUCLEOTIDE SEQUENCE [LARGE SCALE GENOMIC DNA]</scope>
    <source>
        <strain evidence="4 5">DSM 45582</strain>
    </source>
</reference>
<evidence type="ECO:0000313" key="5">
    <source>
        <dbReference type="Proteomes" id="UP000580474"/>
    </source>
</evidence>
<gene>
    <name evidence="4" type="ORF">BJ969_001627</name>
</gene>
<feature type="domain" description="GH16" evidence="3">
    <location>
        <begin position="43"/>
        <end position="324"/>
    </location>
</feature>
<dbReference type="InterPro" id="IPR013320">
    <property type="entry name" value="ConA-like_dom_sf"/>
</dbReference>
<dbReference type="SUPFAM" id="SSF49899">
    <property type="entry name" value="Concanavalin A-like lectins/glucanases"/>
    <property type="match status" value="1"/>
</dbReference>
<dbReference type="Gene3D" id="2.60.120.200">
    <property type="match status" value="1"/>
</dbReference>
<proteinExistence type="inferred from homology"/>
<protein>
    <submittedName>
        <fullName evidence="4">Beta-glucanase (GH16 family)</fullName>
    </submittedName>
</protein>
<dbReference type="InterPro" id="IPR050546">
    <property type="entry name" value="Glycosyl_Hydrlase_16"/>
</dbReference>